<organism evidence="12 13">
    <name type="scientific">Phycomyces blakesleeanus</name>
    <dbReference type="NCBI Taxonomy" id="4837"/>
    <lineage>
        <taxon>Eukaryota</taxon>
        <taxon>Fungi</taxon>
        <taxon>Fungi incertae sedis</taxon>
        <taxon>Mucoromycota</taxon>
        <taxon>Mucoromycotina</taxon>
        <taxon>Mucoromycetes</taxon>
        <taxon>Mucorales</taxon>
        <taxon>Phycomycetaceae</taxon>
        <taxon>Phycomyces</taxon>
    </lineage>
</organism>
<evidence type="ECO:0000256" key="7">
    <source>
        <dbReference type="ARBA" id="ARBA00023288"/>
    </source>
</evidence>
<dbReference type="Pfam" id="PF01529">
    <property type="entry name" value="DHHC"/>
    <property type="match status" value="1"/>
</dbReference>
<keyword evidence="13" id="KW-1185">Reference proteome</keyword>
<dbReference type="EMBL" id="JBCLYO010000001">
    <property type="protein sequence ID" value="KAL0096709.1"/>
    <property type="molecule type" value="Genomic_DNA"/>
</dbReference>
<keyword evidence="7" id="KW-0449">Lipoprotein</keyword>
<evidence type="ECO:0000256" key="4">
    <source>
        <dbReference type="ARBA" id="ARBA00022989"/>
    </source>
</evidence>
<gene>
    <name evidence="12" type="ORF">J3Q64DRAFT_1709011</name>
</gene>
<evidence type="ECO:0000256" key="9">
    <source>
        <dbReference type="ARBA" id="ARBA00048048"/>
    </source>
</evidence>
<sequence length="363" mass="43023">MRVCCCSSLETCQRSLMRAVNASPVVLLILIFGWCYWAYIFRLCWSLIADRRIAQGILYIIFFQPIYILCIWSFWKITRTSPGYSNDNSKRYDDRDEESPEDIYDANEDMQLLNHQMDDEEGERDKAGEPSVAILNVEASESTTSLNRTLTSKRTPVYRTTGIPITVKRCGETRFCKKCQLHKFDRSHHCRICKRCVLKMDHHCPWVNNCVGFRNYKFFYNFLVYASLLCIFIFSTTLPPTIRILNQPLSIFGLDFNWILLLFVSVIFGIFLIPFTLFHTRQLFKNRTTIEFYEKANFRLGRNRGRHDVMRSRYFNPWDLGTRGNIEQVLGSNWMAFLLPIGQPYVITCCYYYNYFKRKRNRK</sequence>
<evidence type="ECO:0000256" key="6">
    <source>
        <dbReference type="ARBA" id="ARBA00023139"/>
    </source>
</evidence>
<keyword evidence="8 10" id="KW-0012">Acyltransferase</keyword>
<evidence type="ECO:0000256" key="5">
    <source>
        <dbReference type="ARBA" id="ARBA00023136"/>
    </source>
</evidence>
<comment type="subcellular location">
    <subcellularLocation>
        <location evidence="1">Membrane</location>
        <topology evidence="1">Multi-pass membrane protein</topology>
    </subcellularLocation>
</comment>
<name>A0ABR3BCX4_PHYBL</name>
<dbReference type="PANTHER" id="PTHR12246">
    <property type="entry name" value="PALMITOYLTRANSFERASE ZDHHC16"/>
    <property type="match status" value="1"/>
</dbReference>
<feature type="transmembrane region" description="Helical" evidence="10">
    <location>
        <begin position="57"/>
        <end position="75"/>
    </location>
</feature>
<feature type="transmembrane region" description="Helical" evidence="10">
    <location>
        <begin position="258"/>
        <end position="278"/>
    </location>
</feature>
<evidence type="ECO:0000259" key="11">
    <source>
        <dbReference type="Pfam" id="PF01529"/>
    </source>
</evidence>
<proteinExistence type="inferred from homology"/>
<keyword evidence="5 10" id="KW-0472">Membrane</keyword>
<comment type="domain">
    <text evidence="10">The DHHC domain is required for palmitoyltransferase activity.</text>
</comment>
<feature type="transmembrane region" description="Helical" evidence="10">
    <location>
        <begin position="218"/>
        <end position="238"/>
    </location>
</feature>
<feature type="transmembrane region" description="Helical" evidence="10">
    <location>
        <begin position="25"/>
        <end position="45"/>
    </location>
</feature>
<dbReference type="InterPro" id="IPR039859">
    <property type="entry name" value="PFA4/ZDH16/20/ERF2-like"/>
</dbReference>
<keyword evidence="3 10" id="KW-0812">Transmembrane</keyword>
<evidence type="ECO:0000256" key="2">
    <source>
        <dbReference type="ARBA" id="ARBA00022679"/>
    </source>
</evidence>
<dbReference type="PROSITE" id="PS50216">
    <property type="entry name" value="DHHC"/>
    <property type="match status" value="1"/>
</dbReference>
<dbReference type="EC" id="2.3.1.225" evidence="10"/>
<evidence type="ECO:0000313" key="12">
    <source>
        <dbReference type="EMBL" id="KAL0096709.1"/>
    </source>
</evidence>
<keyword evidence="2 10" id="KW-0808">Transferase</keyword>
<comment type="similarity">
    <text evidence="10">Belongs to the DHHC palmitoyltransferase family.</text>
</comment>
<comment type="catalytic activity">
    <reaction evidence="9 10">
        <text>L-cysteinyl-[protein] + hexadecanoyl-CoA = S-hexadecanoyl-L-cysteinyl-[protein] + CoA</text>
        <dbReference type="Rhea" id="RHEA:36683"/>
        <dbReference type="Rhea" id="RHEA-COMP:10131"/>
        <dbReference type="Rhea" id="RHEA-COMP:11032"/>
        <dbReference type="ChEBI" id="CHEBI:29950"/>
        <dbReference type="ChEBI" id="CHEBI:57287"/>
        <dbReference type="ChEBI" id="CHEBI:57379"/>
        <dbReference type="ChEBI" id="CHEBI:74151"/>
        <dbReference type="EC" id="2.3.1.225"/>
    </reaction>
</comment>
<dbReference type="InterPro" id="IPR001594">
    <property type="entry name" value="Palmitoyltrfase_DHHC"/>
</dbReference>
<evidence type="ECO:0000313" key="13">
    <source>
        <dbReference type="Proteomes" id="UP001448207"/>
    </source>
</evidence>
<evidence type="ECO:0000256" key="8">
    <source>
        <dbReference type="ARBA" id="ARBA00023315"/>
    </source>
</evidence>
<keyword evidence="4 10" id="KW-1133">Transmembrane helix</keyword>
<evidence type="ECO:0000256" key="10">
    <source>
        <dbReference type="RuleBase" id="RU079119"/>
    </source>
</evidence>
<accession>A0ABR3BCX4</accession>
<reference evidence="12 13" key="1">
    <citation type="submission" date="2024-04" db="EMBL/GenBank/DDBJ databases">
        <title>Symmetric and asymmetric DNA N6-adenine methylation regulates different biological responses in Mucorales.</title>
        <authorList>
            <consortium name="Lawrence Berkeley National Laboratory"/>
            <person name="Lax C."/>
            <person name="Mondo S.J."/>
            <person name="Osorio-Concepcion M."/>
            <person name="Muszewska A."/>
            <person name="Corrochano-Luque M."/>
            <person name="Gutierrez G."/>
            <person name="Riley R."/>
            <person name="Lipzen A."/>
            <person name="Guo J."/>
            <person name="Hundley H."/>
            <person name="Amirebrahimi M."/>
            <person name="Ng V."/>
            <person name="Lorenzo-Gutierrez D."/>
            <person name="Binder U."/>
            <person name="Yang J."/>
            <person name="Song Y."/>
            <person name="Canovas D."/>
            <person name="Navarro E."/>
            <person name="Freitag M."/>
            <person name="Gabaldon T."/>
            <person name="Grigoriev I.V."/>
            <person name="Corrochano L.M."/>
            <person name="Nicolas F.E."/>
            <person name="Garre V."/>
        </authorList>
    </citation>
    <scope>NUCLEOTIDE SEQUENCE [LARGE SCALE GENOMIC DNA]</scope>
    <source>
        <strain evidence="12 13">L51</strain>
    </source>
</reference>
<dbReference type="Proteomes" id="UP001448207">
    <property type="component" value="Unassembled WGS sequence"/>
</dbReference>
<comment type="caution">
    <text evidence="12">The sequence shown here is derived from an EMBL/GenBank/DDBJ whole genome shotgun (WGS) entry which is preliminary data.</text>
</comment>
<feature type="domain" description="Palmitoyltransferase DHHC" evidence="11">
    <location>
        <begin position="171"/>
        <end position="295"/>
    </location>
</feature>
<evidence type="ECO:0000256" key="3">
    <source>
        <dbReference type="ARBA" id="ARBA00022692"/>
    </source>
</evidence>
<keyword evidence="6" id="KW-0564">Palmitate</keyword>
<evidence type="ECO:0000256" key="1">
    <source>
        <dbReference type="ARBA" id="ARBA00004141"/>
    </source>
</evidence>
<protein>
    <recommendedName>
        <fullName evidence="10">Palmitoyltransferase</fullName>
        <ecNumber evidence="10">2.3.1.225</ecNumber>
    </recommendedName>
</protein>